<dbReference type="GO" id="GO:0003924">
    <property type="term" value="F:GTPase activity"/>
    <property type="evidence" value="ECO:0007669"/>
    <property type="project" value="InterPro"/>
</dbReference>
<accession>A0A4C1TKH2</accession>
<evidence type="ECO:0000313" key="4">
    <source>
        <dbReference type="Proteomes" id="UP000299102"/>
    </source>
</evidence>
<evidence type="ECO:0000259" key="2">
    <source>
        <dbReference type="Pfam" id="PF00078"/>
    </source>
</evidence>
<comment type="caution">
    <text evidence="3">The sequence shown here is derived from an EMBL/GenBank/DDBJ whole genome shotgun (WGS) entry which is preliminary data.</text>
</comment>
<protein>
    <submittedName>
        <fullName evidence="3">Ras-related protein Rab-3</fullName>
    </submittedName>
</protein>
<dbReference type="SMART" id="SM00173">
    <property type="entry name" value="RAS"/>
    <property type="match status" value="1"/>
</dbReference>
<dbReference type="Pfam" id="PF00078">
    <property type="entry name" value="RVT_1"/>
    <property type="match status" value="1"/>
</dbReference>
<proteinExistence type="predicted"/>
<dbReference type="STRING" id="151549.A0A4C1TKH2"/>
<dbReference type="SMART" id="SM00175">
    <property type="entry name" value="RAB"/>
    <property type="match status" value="1"/>
</dbReference>
<dbReference type="EMBL" id="BGZK01000069">
    <property type="protein sequence ID" value="GBP15079.1"/>
    <property type="molecule type" value="Genomic_DNA"/>
</dbReference>
<dbReference type="OrthoDB" id="9989112at2759"/>
<dbReference type="SUPFAM" id="SSF52540">
    <property type="entry name" value="P-loop containing nucleoside triphosphate hydrolases"/>
    <property type="match status" value="1"/>
</dbReference>
<evidence type="ECO:0000256" key="1">
    <source>
        <dbReference type="SAM" id="MobiDB-lite"/>
    </source>
</evidence>
<reference evidence="3 4" key="1">
    <citation type="journal article" date="2019" name="Commun. Biol.">
        <title>The bagworm genome reveals a unique fibroin gene that provides high tensile strength.</title>
        <authorList>
            <person name="Kono N."/>
            <person name="Nakamura H."/>
            <person name="Ohtoshi R."/>
            <person name="Tomita M."/>
            <person name="Numata K."/>
            <person name="Arakawa K."/>
        </authorList>
    </citation>
    <scope>NUCLEOTIDE SEQUENCE [LARGE SCALE GENOMIC DNA]</scope>
</reference>
<evidence type="ECO:0000313" key="3">
    <source>
        <dbReference type="EMBL" id="GBP15079.1"/>
    </source>
</evidence>
<feature type="compositionally biased region" description="Polar residues" evidence="1">
    <location>
        <begin position="552"/>
        <end position="566"/>
    </location>
</feature>
<dbReference type="Gene3D" id="3.40.50.300">
    <property type="entry name" value="P-loop containing nucleotide triphosphate hydrolases"/>
    <property type="match status" value="1"/>
</dbReference>
<organism evidence="3 4">
    <name type="scientific">Eumeta variegata</name>
    <name type="common">Bagworm moth</name>
    <name type="synonym">Eumeta japonica</name>
    <dbReference type="NCBI Taxonomy" id="151549"/>
    <lineage>
        <taxon>Eukaryota</taxon>
        <taxon>Metazoa</taxon>
        <taxon>Ecdysozoa</taxon>
        <taxon>Arthropoda</taxon>
        <taxon>Hexapoda</taxon>
        <taxon>Insecta</taxon>
        <taxon>Pterygota</taxon>
        <taxon>Neoptera</taxon>
        <taxon>Endopterygota</taxon>
        <taxon>Lepidoptera</taxon>
        <taxon>Glossata</taxon>
        <taxon>Ditrysia</taxon>
        <taxon>Tineoidea</taxon>
        <taxon>Psychidae</taxon>
        <taxon>Oiketicinae</taxon>
        <taxon>Eumeta</taxon>
    </lineage>
</organism>
<dbReference type="GO" id="GO:0005525">
    <property type="term" value="F:GTP binding"/>
    <property type="evidence" value="ECO:0007669"/>
    <property type="project" value="InterPro"/>
</dbReference>
<dbReference type="PANTHER" id="PTHR19446">
    <property type="entry name" value="REVERSE TRANSCRIPTASES"/>
    <property type="match status" value="1"/>
</dbReference>
<dbReference type="AlphaFoldDB" id="A0A4C1TKH2"/>
<dbReference type="GO" id="GO:0071897">
    <property type="term" value="P:DNA biosynthetic process"/>
    <property type="evidence" value="ECO:0007669"/>
    <property type="project" value="UniProtKB-ARBA"/>
</dbReference>
<dbReference type="SUPFAM" id="SSF56672">
    <property type="entry name" value="DNA/RNA polymerases"/>
    <property type="match status" value="1"/>
</dbReference>
<keyword evidence="4" id="KW-1185">Reference proteome</keyword>
<dbReference type="PROSITE" id="PS51421">
    <property type="entry name" value="RAS"/>
    <property type="match status" value="1"/>
</dbReference>
<dbReference type="Proteomes" id="UP000299102">
    <property type="component" value="Unassembled WGS sequence"/>
</dbReference>
<dbReference type="InterPro" id="IPR043502">
    <property type="entry name" value="DNA/RNA_pol_sf"/>
</dbReference>
<dbReference type="PROSITE" id="PS51419">
    <property type="entry name" value="RAB"/>
    <property type="match status" value="1"/>
</dbReference>
<gene>
    <name evidence="3" type="primary">Rab3</name>
    <name evidence="3" type="ORF">EVAR_11389_1</name>
</gene>
<dbReference type="InterPro" id="IPR001806">
    <property type="entry name" value="Small_GTPase"/>
</dbReference>
<dbReference type="CDD" id="cd01650">
    <property type="entry name" value="RT_nLTR_like"/>
    <property type="match status" value="1"/>
</dbReference>
<feature type="domain" description="Reverse transcriptase" evidence="2">
    <location>
        <begin position="307"/>
        <end position="464"/>
    </location>
</feature>
<dbReference type="InterPro" id="IPR000477">
    <property type="entry name" value="RT_dom"/>
</dbReference>
<feature type="region of interest" description="Disordered" evidence="1">
    <location>
        <begin position="538"/>
        <end position="566"/>
    </location>
</feature>
<dbReference type="InterPro" id="IPR027417">
    <property type="entry name" value="P-loop_NTPase"/>
</dbReference>
<sequence>MGLPLIVIGLIHVKLRLPCQKKNRTNYTNKNTSQLKNIDEITKYKENLSSFLSEKSSQPATQENEPVQTAYDNITKAIQQSLTLAKRTTEGNKKHKILQESTLKLLKRRQELQQSKNKTRSMKKELSALYKLVHKYIKKDYAKYRLETIEKYLQLYGSSGRAYKELRTNRSWIEGLKTLNKDIHIRTDIVSTATEFYKNLYSTTHEARMHARVHECTKARISTNKIETETADYHSIQPIHETEVINSISKIKLEKSPRSDNVPNEALKYAHQILATPLTELFNSILISSETPKEWSEANIILIYKKGDPKNISNYRPISLLPNIYKLFSSIINNRLSPIIEAKQPIEQAGFRKGYSTIDHIHTIELIIEKYQELQRPLYITLHHYQKAFASVTHSSIWESLKEHEVPDLYLNIIKSIYNTNIGRIKLETLGPAFHIERGVRQGDPFSPTIFIAILESIMNRVTQIKTYSWDNAQVILVGNKCDMEDERVVSSERGRQLAEQLGVEFYETSAKENINVKAVFERLVDIICDKMSESLDSEPAMMSSGARGQRLTEQPQGSSNPNCNC</sequence>
<name>A0A4C1TKH2_EUMVA</name>
<dbReference type="PRINTS" id="PR00449">
    <property type="entry name" value="RASTRNSFRMNG"/>
</dbReference>